<dbReference type="EMBL" id="CAKJTG010000006">
    <property type="protein sequence ID" value="CAG9607561.1"/>
    <property type="molecule type" value="Genomic_DNA"/>
</dbReference>
<gene>
    <name evidence="2" type="ORF">NEOCIP111885_01253</name>
</gene>
<comment type="caution">
    <text evidence="2">The sequence shown here is derived from an EMBL/GenBank/DDBJ whole genome shotgun (WGS) entry which is preliminary data.</text>
</comment>
<feature type="compositionally biased region" description="Low complexity" evidence="1">
    <location>
        <begin position="32"/>
        <end position="47"/>
    </location>
</feature>
<evidence type="ECO:0000256" key="1">
    <source>
        <dbReference type="SAM" id="MobiDB-lite"/>
    </source>
</evidence>
<evidence type="ECO:0000313" key="3">
    <source>
        <dbReference type="Proteomes" id="UP000789845"/>
    </source>
</evidence>
<dbReference type="RefSeq" id="WP_230495832.1">
    <property type="nucleotide sequence ID" value="NZ_CAKJTG010000006.1"/>
</dbReference>
<sequence length="66" mass="7164">MSDWNEQAAPNNNTPSETIRTSKLIGKEGLQASSNVSNSEAVNEMSSTDNNSEDLTKHLLSRQPGM</sequence>
<evidence type="ECO:0000313" key="2">
    <source>
        <dbReference type="EMBL" id="CAG9607561.1"/>
    </source>
</evidence>
<protein>
    <submittedName>
        <fullName evidence="2">Uncharacterized protein</fullName>
    </submittedName>
</protein>
<reference evidence="2" key="1">
    <citation type="submission" date="2021-10" db="EMBL/GenBank/DDBJ databases">
        <authorList>
            <person name="Criscuolo A."/>
        </authorList>
    </citation>
    <scope>NUCLEOTIDE SEQUENCE</scope>
    <source>
        <strain evidence="2">CIP111885</strain>
    </source>
</reference>
<accession>A0A9C7L917</accession>
<keyword evidence="3" id="KW-1185">Reference proteome</keyword>
<feature type="region of interest" description="Disordered" evidence="1">
    <location>
        <begin position="30"/>
        <end position="66"/>
    </location>
</feature>
<organism evidence="2 3">
    <name type="scientific">Pseudoneobacillus rhizosphaerae</name>
    <dbReference type="NCBI Taxonomy" id="2880968"/>
    <lineage>
        <taxon>Bacteria</taxon>
        <taxon>Bacillati</taxon>
        <taxon>Bacillota</taxon>
        <taxon>Bacilli</taxon>
        <taxon>Bacillales</taxon>
        <taxon>Bacillaceae</taxon>
        <taxon>Pseudoneobacillus</taxon>
    </lineage>
</organism>
<proteinExistence type="predicted"/>
<name>A0A9C7L917_9BACI</name>
<dbReference type="Proteomes" id="UP000789845">
    <property type="component" value="Unassembled WGS sequence"/>
</dbReference>
<dbReference type="AlphaFoldDB" id="A0A9C7L917"/>